<dbReference type="Proteomes" id="UP001163823">
    <property type="component" value="Chromosome 8"/>
</dbReference>
<evidence type="ECO:0000256" key="4">
    <source>
        <dbReference type="ARBA" id="ARBA00023242"/>
    </source>
</evidence>
<feature type="domain" description="WWE" evidence="6">
    <location>
        <begin position="51"/>
        <end position="126"/>
    </location>
</feature>
<protein>
    <submittedName>
        <fullName evidence="9">Poly [ADP-ribose] polymerase</fullName>
    </submittedName>
</protein>
<dbReference type="InterPro" id="IPR037197">
    <property type="entry name" value="WWE_dom_sf"/>
</dbReference>
<proteinExistence type="predicted"/>
<evidence type="ECO:0000313" key="9">
    <source>
        <dbReference type="EMBL" id="KAJ7958854.1"/>
    </source>
</evidence>
<evidence type="ECO:0000256" key="2">
    <source>
        <dbReference type="ARBA" id="ARBA00022473"/>
    </source>
</evidence>
<evidence type="ECO:0000313" key="10">
    <source>
        <dbReference type="Proteomes" id="UP001163823"/>
    </source>
</evidence>
<evidence type="ECO:0000259" key="6">
    <source>
        <dbReference type="PROSITE" id="PS50918"/>
    </source>
</evidence>
<feature type="compositionally biased region" description="Basic and acidic residues" evidence="5">
    <location>
        <begin position="174"/>
        <end position="187"/>
    </location>
</feature>
<dbReference type="EMBL" id="JARAOO010000008">
    <property type="protein sequence ID" value="KAJ7958854.1"/>
    <property type="molecule type" value="Genomic_DNA"/>
</dbReference>
<dbReference type="InterPro" id="IPR044964">
    <property type="entry name" value="RCD1/SRO1-5"/>
</dbReference>
<name>A0AAD7LIM2_QUISA</name>
<accession>A0AAD7LIM2</accession>
<feature type="region of interest" description="Disordered" evidence="5">
    <location>
        <begin position="173"/>
        <end position="206"/>
    </location>
</feature>
<keyword evidence="3" id="KW-0346">Stress response</keyword>
<dbReference type="GO" id="GO:0003950">
    <property type="term" value="F:NAD+ poly-ADP-ribosyltransferase activity"/>
    <property type="evidence" value="ECO:0007669"/>
    <property type="project" value="InterPro"/>
</dbReference>
<dbReference type="GO" id="GO:0005634">
    <property type="term" value="C:nucleus"/>
    <property type="evidence" value="ECO:0007669"/>
    <property type="project" value="UniProtKB-SubCell"/>
</dbReference>
<dbReference type="InterPro" id="IPR012317">
    <property type="entry name" value="Poly(ADP-ribose)pol_cat_dom"/>
</dbReference>
<dbReference type="InterPro" id="IPR057823">
    <property type="entry name" value="WWE_RCD1"/>
</dbReference>
<dbReference type="Pfam" id="PF12174">
    <property type="entry name" value="RST"/>
    <property type="match status" value="1"/>
</dbReference>
<dbReference type="PROSITE" id="PS51059">
    <property type="entry name" value="PARP_CATALYTIC"/>
    <property type="match status" value="1"/>
</dbReference>
<dbReference type="AlphaFoldDB" id="A0AAD7LIM2"/>
<keyword evidence="2" id="KW-0217">Developmental protein</keyword>
<feature type="domain" description="PARP catalytic" evidence="7">
    <location>
        <begin position="205"/>
        <end position="426"/>
    </location>
</feature>
<dbReference type="SUPFAM" id="SSF117839">
    <property type="entry name" value="WWE domain"/>
    <property type="match status" value="1"/>
</dbReference>
<evidence type="ECO:0000256" key="3">
    <source>
        <dbReference type="ARBA" id="ARBA00023016"/>
    </source>
</evidence>
<sequence length="484" mass="53782">MAPDATSPKKMVETVTVRVPQDSSSSSIAKVNHKVRCNDWSDCCSGKLMIQNYSNFKSSATPARFMFYHGGSWVDFQTEVLESLHVGFSEGKAVIEVIIEGTKYLFDFLRMVQIDHGTGKQRSIAWIDENGKCFFPKVFVGEEFLDGLENPRIPEIEIKIQIDGDGVACKRKSEHLDSDGKEAEVNSKSKNNNKEDEEEASKGKKLICTGSETSKWPNANLLTKEDKMYLLASNLFLHGIRTFDRGATITAIHQCIRSDPMEKARHEVFEKHNEITKDARGSSKTVYAWYGASPKEVVEILTHGFGLPSKTSGSPTYGVGIHLSPVGLPYQSAMQSEADDKGEKHVILCRVILGNVEKVEAGSQQRYPSSVEFDTGADDPKDPKWYVVWRTIMNSHILPEGVVSYNSFAHVPGQVGASNRTCSFSNLYPKIAGFLSSSKIMAVKTLFDTLQAQKISKRTFVKQLQEVIGKELFLSALREIQSSG</sequence>
<dbReference type="InterPro" id="IPR004170">
    <property type="entry name" value="WWE_dom"/>
</dbReference>
<evidence type="ECO:0000256" key="5">
    <source>
        <dbReference type="SAM" id="MobiDB-lite"/>
    </source>
</evidence>
<dbReference type="PROSITE" id="PS51879">
    <property type="entry name" value="RST"/>
    <property type="match status" value="1"/>
</dbReference>
<gene>
    <name evidence="9" type="ORF">O6P43_019510</name>
</gene>
<evidence type="ECO:0000259" key="7">
    <source>
        <dbReference type="PROSITE" id="PS51059"/>
    </source>
</evidence>
<dbReference type="PROSITE" id="PS50918">
    <property type="entry name" value="WWE"/>
    <property type="match status" value="1"/>
</dbReference>
<comment type="caution">
    <text evidence="9">The sequence shown here is derived from an EMBL/GenBank/DDBJ whole genome shotgun (WGS) entry which is preliminary data.</text>
</comment>
<evidence type="ECO:0000259" key="8">
    <source>
        <dbReference type="PROSITE" id="PS51879"/>
    </source>
</evidence>
<keyword evidence="10" id="KW-1185">Reference proteome</keyword>
<keyword evidence="4" id="KW-0539">Nucleus</keyword>
<evidence type="ECO:0000256" key="1">
    <source>
        <dbReference type="ARBA" id="ARBA00004123"/>
    </source>
</evidence>
<dbReference type="Pfam" id="PF23467">
    <property type="entry name" value="WWE_5"/>
    <property type="match status" value="1"/>
</dbReference>
<reference evidence="9" key="1">
    <citation type="journal article" date="2023" name="Science">
        <title>Elucidation of the pathway for biosynthesis of saponin adjuvants from the soapbark tree.</title>
        <authorList>
            <person name="Reed J."/>
            <person name="Orme A."/>
            <person name="El-Demerdash A."/>
            <person name="Owen C."/>
            <person name="Martin L.B.B."/>
            <person name="Misra R.C."/>
            <person name="Kikuchi S."/>
            <person name="Rejzek M."/>
            <person name="Martin A.C."/>
            <person name="Harkess A."/>
            <person name="Leebens-Mack J."/>
            <person name="Louveau T."/>
            <person name="Stephenson M.J."/>
            <person name="Osbourn A."/>
        </authorList>
    </citation>
    <scope>NUCLEOTIDE SEQUENCE</scope>
    <source>
        <strain evidence="9">S10</strain>
    </source>
</reference>
<comment type="subcellular location">
    <subcellularLocation>
        <location evidence="1">Nucleus</location>
    </subcellularLocation>
</comment>
<dbReference type="PANTHER" id="PTHR32263:SF19">
    <property type="entry name" value="OS03G0230300 PROTEIN"/>
    <property type="match status" value="1"/>
</dbReference>
<organism evidence="9 10">
    <name type="scientific">Quillaja saponaria</name>
    <name type="common">Soap bark tree</name>
    <dbReference type="NCBI Taxonomy" id="32244"/>
    <lineage>
        <taxon>Eukaryota</taxon>
        <taxon>Viridiplantae</taxon>
        <taxon>Streptophyta</taxon>
        <taxon>Embryophyta</taxon>
        <taxon>Tracheophyta</taxon>
        <taxon>Spermatophyta</taxon>
        <taxon>Magnoliopsida</taxon>
        <taxon>eudicotyledons</taxon>
        <taxon>Gunneridae</taxon>
        <taxon>Pentapetalae</taxon>
        <taxon>rosids</taxon>
        <taxon>fabids</taxon>
        <taxon>Fabales</taxon>
        <taxon>Quillajaceae</taxon>
        <taxon>Quillaja</taxon>
    </lineage>
</organism>
<feature type="domain" description="RST" evidence="8">
    <location>
        <begin position="415"/>
        <end position="484"/>
    </location>
</feature>
<dbReference type="Gene3D" id="3.30.720.50">
    <property type="match status" value="1"/>
</dbReference>
<dbReference type="InterPro" id="IPR022003">
    <property type="entry name" value="RST"/>
</dbReference>
<dbReference type="Gene3D" id="3.90.228.10">
    <property type="match status" value="1"/>
</dbReference>
<dbReference type="KEGG" id="qsa:O6P43_019510"/>
<dbReference type="SUPFAM" id="SSF56399">
    <property type="entry name" value="ADP-ribosylation"/>
    <property type="match status" value="1"/>
</dbReference>
<dbReference type="PANTHER" id="PTHR32263">
    <property type="entry name" value="INACTIVE POLY [ADP-RIBOSE] POLYMERASE SRO4-RELATED"/>
    <property type="match status" value="1"/>
</dbReference>